<keyword evidence="4" id="KW-0862">Zinc</keyword>
<keyword evidence="2" id="KW-0677">Repeat</keyword>
<feature type="domain" description="C2H2-type" evidence="7">
    <location>
        <begin position="653"/>
        <end position="680"/>
    </location>
</feature>
<dbReference type="PROSITE" id="PS00028">
    <property type="entry name" value="ZINC_FINGER_C2H2_1"/>
    <property type="match status" value="12"/>
</dbReference>
<feature type="region of interest" description="Disordered" evidence="6">
    <location>
        <begin position="190"/>
        <end position="211"/>
    </location>
</feature>
<dbReference type="PROSITE" id="PS50157">
    <property type="entry name" value="ZINC_FINGER_C2H2_2"/>
    <property type="match status" value="3"/>
</dbReference>
<dbReference type="Gene3D" id="3.30.160.60">
    <property type="entry name" value="Classic Zinc Finger"/>
    <property type="match status" value="2"/>
</dbReference>
<evidence type="ECO:0000256" key="4">
    <source>
        <dbReference type="ARBA" id="ARBA00022833"/>
    </source>
</evidence>
<evidence type="ECO:0000259" key="7">
    <source>
        <dbReference type="PROSITE" id="PS50157"/>
    </source>
</evidence>
<protein>
    <submittedName>
        <fullName evidence="9">Zinc finger protein Xfin-like isoform X1</fullName>
    </submittedName>
</protein>
<keyword evidence="8" id="KW-1185">Reference proteome</keyword>
<proteinExistence type="predicted"/>
<feature type="region of interest" description="Disordered" evidence="6">
    <location>
        <begin position="1631"/>
        <end position="1669"/>
    </location>
</feature>
<evidence type="ECO:0000313" key="8">
    <source>
        <dbReference type="Proteomes" id="UP001652740"/>
    </source>
</evidence>
<dbReference type="PANTHER" id="PTHR24409:SF295">
    <property type="entry name" value="AZ2-RELATED"/>
    <property type="match status" value="1"/>
</dbReference>
<feature type="domain" description="C2H2-type" evidence="7">
    <location>
        <begin position="1561"/>
        <end position="1590"/>
    </location>
</feature>
<keyword evidence="3 5" id="KW-0863">Zinc-finger</keyword>
<dbReference type="InterPro" id="IPR013087">
    <property type="entry name" value="Znf_C2H2_type"/>
</dbReference>
<reference evidence="9" key="1">
    <citation type="submission" date="2025-08" db="UniProtKB">
        <authorList>
            <consortium name="RefSeq"/>
        </authorList>
    </citation>
    <scope>IDENTIFICATION</scope>
    <source>
        <tissue evidence="9">Whole larvae</tissue>
    </source>
</reference>
<dbReference type="RefSeq" id="XP_052748344.1">
    <property type="nucleotide sequence ID" value="XM_052892384.1"/>
</dbReference>
<feature type="compositionally biased region" description="Polar residues" evidence="6">
    <location>
        <begin position="193"/>
        <end position="211"/>
    </location>
</feature>
<evidence type="ECO:0000256" key="1">
    <source>
        <dbReference type="ARBA" id="ARBA00022723"/>
    </source>
</evidence>
<name>A0ABM3MB50_GALME</name>
<dbReference type="Proteomes" id="UP001652740">
    <property type="component" value="Unplaced"/>
</dbReference>
<dbReference type="GeneID" id="113519535"/>
<evidence type="ECO:0000256" key="2">
    <source>
        <dbReference type="ARBA" id="ARBA00022737"/>
    </source>
</evidence>
<gene>
    <name evidence="9" type="primary">LOC113519535</name>
</gene>
<feature type="domain" description="C2H2-type" evidence="7">
    <location>
        <begin position="1418"/>
        <end position="1447"/>
    </location>
</feature>
<dbReference type="SMART" id="SM00355">
    <property type="entry name" value="ZnF_C2H2"/>
    <property type="match status" value="29"/>
</dbReference>
<sequence length="2131" mass="245683">MQYKMSDDIDIEEHDILDNPQIKDMLPQIISIKSEPLDLDEEEFDEYDNSHYEYTEDDGTPNPDLEESTELIYHSNNKIILGSKPAAPVSNIHSQVRILLEDWRERLESSDCYCKECQILFATRNGIDSHNMASHSFLIPLEEEIMTNTARKSTTQTQGNIYTARKSTSFVSMNVARKSTQPLFNVAKKTTARKSTVTPKSTTNTARKSTSAMARNVTSDIVKKVDIVGITSTKYCNHCNKHFSDNTLLITHLYELLTSNSNTDDAKNNDKGEDVPKTSRIPYQCYRCSVCSCYYRNLKKYQAHMKMNHNQVTLTNEKTVPYVPKCLLCGTTFKHFPSYNKHIKHMHFRIFRSKIDRANTKILCTVCKETFANVKTARRHRALLHPEFINKNILKTIKGKCAKTSQTISTDCDEFVKKTPTSKTTDSVNYKFPIPKSVLFKCNECQTHFMSCASSVGHVNWCRQGLGNKAPNVACSKCKRLFKSADIDAHYKQHTFTDKLRIYIIHDHMHSRVACRCPKCNLYFDEKKFLSHFKAGCIKSKPVLCTVCNLNFHKNSIIYHRKIHHIRKFIRADFILVEFIDNTLKSLKRKLDTVEASPKLLKKEGTNSKFPKEYYGPKVLLYCSICETYFRTVTTHRNKHYHLQGGCRESTKFHCVYCALTFRTITSLHIHLNVHKTPNVKLSDFTFLSLRDKKPIVPPLPDLPFCETCKVFTVKKKAHECNRVNIKKCNICRKFYDELTYNIHLTYHKYKIKSNKDVAGKMPTLMEKYQSLTTTWNILYTCESCNTTTDSYDKVIEHCQNHFSNLEHYDVTIKNCNICGLNFDMPCYLRHLEVHKGYQSINRESFKILTFDYSKLFSTKWLELFQNISTIQTQQILAKSIYVAIDVKMRLLADGFPELTIYKCKKCNIFVDPDIVSDHVHSNSCCNSEQYECSTCYIPFTTLLGQKKHEKLHNTWGEDKSFRVVGFNEIQDEEFNEILKMNKDESKDNTRNEYPDYYEDAEVQNESDEKFKIKKKYKLYKCIKCNITLLSNIKLKGHVCVNVKDTKVCDICNHVYPRGRIRKHLKYHSMHPKFTKGNIVTVLFDPDKKNAIVLQRNTQTSARDEKGNSIANSSDNVFNVYQCRCGLHFTSEQSLGIHIDVCSPEVVIPKENCSKCGLLFPTQSLVSHLCSHHSKGESTIVVKQFVTFYKCGLCKLLFSHMPTLTKHLKSCDSSPISERCTICNMDFHRQVITAHKAKHRRVKNIEKRPIEIITISKNGNVINTEVVDLQTSSGNDEIWKTNVESKVVKSSRTLYKCARCDIHYMTEKSLRYHIDMKHAIQGVAKCPICDLTFTRHSINRHTYTHHILLRCRLEDFNVISKSTVEPRVSFKEEIDSDRDTTLDDEDDSKTYIPKRKVKNKQAPKATSIDLNSYNENLYKCSICSVCFLVQSSLMKHQSKNVHTIRSEQCSMCGCYFTIKSLIRHKYIHHEKLQIMEFYVHGDGTSPKIVTTKYKSKIDKDACNSSKISGTDYDDSLDSKSNAEMDNTSNISITDTKNMEITKKIIDQSMETDANYYSNKLYKCLVCSLCFLRPTTLSRHEYVNKHEQSREECTTCGYYFTKNSLMRHQYVHHEKLLIKEFDIVTNSEDSKSNSILKDKETANDSEISNNDDKEPVEMSNASDDESTEKRAMTQYKLSQSVLSKLDVWRYNKNLYKCSVCSVHFLKEHTCLNHLKTSDHKSVTVDCGTCGLNFSNYSLPRHIYIHHEKLNLKREDFVIFNITLNVLDDVIKEVAQPNTEDQNVSDKVSKENLVSQSNTADTVDKDKSVVSNKPSASTRKYKIELFKCGDCNVFFLTRKYCCQHVYDHTPLLAKDYIECKLCGFQFKTVSLYLHMKKHHNTDFNLKDILIEEYRQDLKNGEPQIEIYYADDRDQSGLVSTTAEISDAATEIKNAETPNTIEQVNTNVDVENDKNDSASVNDDSNFNQLAVIDSDSNINKLSNVNINTDDNSNPSGLIDNNNVEVINEIATSTPQPKQTEKDSDIRKQVTDKCEDADKGLENNIVKIENDIIQCNYCTETFKNQRAREFHESLDHLDEPQNCQICGKSLNLSILNELHLSIKEGMFTCCICNEKYNVNEMSDHSATHQVLDKDI</sequence>
<evidence type="ECO:0000256" key="3">
    <source>
        <dbReference type="ARBA" id="ARBA00022771"/>
    </source>
</evidence>
<keyword evidence="1" id="KW-0479">Metal-binding</keyword>
<evidence type="ECO:0000256" key="6">
    <source>
        <dbReference type="SAM" id="MobiDB-lite"/>
    </source>
</evidence>
<evidence type="ECO:0000256" key="5">
    <source>
        <dbReference type="PROSITE-ProRule" id="PRU00042"/>
    </source>
</evidence>
<organism evidence="8 9">
    <name type="scientific">Galleria mellonella</name>
    <name type="common">Greater wax moth</name>
    <dbReference type="NCBI Taxonomy" id="7137"/>
    <lineage>
        <taxon>Eukaryota</taxon>
        <taxon>Metazoa</taxon>
        <taxon>Ecdysozoa</taxon>
        <taxon>Arthropoda</taxon>
        <taxon>Hexapoda</taxon>
        <taxon>Insecta</taxon>
        <taxon>Pterygota</taxon>
        <taxon>Neoptera</taxon>
        <taxon>Endopterygota</taxon>
        <taxon>Lepidoptera</taxon>
        <taxon>Glossata</taxon>
        <taxon>Ditrysia</taxon>
        <taxon>Pyraloidea</taxon>
        <taxon>Pyralidae</taxon>
        <taxon>Galleriinae</taxon>
        <taxon>Galleria</taxon>
    </lineage>
</organism>
<evidence type="ECO:0000313" key="9">
    <source>
        <dbReference type="RefSeq" id="XP_052748344.1"/>
    </source>
</evidence>
<dbReference type="PANTHER" id="PTHR24409">
    <property type="entry name" value="ZINC FINGER PROTEIN 142"/>
    <property type="match status" value="1"/>
</dbReference>
<accession>A0ABM3MB50</accession>
<feature type="compositionally biased region" description="Basic and acidic residues" evidence="6">
    <location>
        <begin position="1631"/>
        <end position="1641"/>
    </location>
</feature>